<organism evidence="9 10">
    <name type="scientific">Sphingomonas plantiphila</name>
    <dbReference type="NCBI Taxonomy" id="3163295"/>
    <lineage>
        <taxon>Bacteria</taxon>
        <taxon>Pseudomonadati</taxon>
        <taxon>Pseudomonadota</taxon>
        <taxon>Alphaproteobacteria</taxon>
        <taxon>Sphingomonadales</taxon>
        <taxon>Sphingomonadaceae</taxon>
        <taxon>Sphingomonas</taxon>
    </lineage>
</organism>
<dbReference type="PROSITE" id="PS00094">
    <property type="entry name" value="C5_MTASE_1"/>
    <property type="match status" value="1"/>
</dbReference>
<dbReference type="InterPro" id="IPR029063">
    <property type="entry name" value="SAM-dependent_MTases_sf"/>
</dbReference>
<evidence type="ECO:0000256" key="5">
    <source>
        <dbReference type="ARBA" id="ARBA00047422"/>
    </source>
</evidence>
<dbReference type="RefSeq" id="WP_408078205.1">
    <property type="nucleotide sequence ID" value="NZ_JBELQC010000001.1"/>
</dbReference>
<comment type="similarity">
    <text evidence="6 7">Belongs to the class I-like SAM-binding methyltransferase superfamily. C5-methyltransferase family.</text>
</comment>
<dbReference type="InterPro" id="IPR050390">
    <property type="entry name" value="C5-Methyltransferase"/>
</dbReference>
<dbReference type="Gene3D" id="3.40.50.150">
    <property type="entry name" value="Vaccinia Virus protein VP39"/>
    <property type="match status" value="1"/>
</dbReference>
<evidence type="ECO:0000313" key="10">
    <source>
        <dbReference type="Proteomes" id="UP001629244"/>
    </source>
</evidence>
<accession>A0ABW8YQC8</accession>
<dbReference type="EMBL" id="JBELQC010000001">
    <property type="protein sequence ID" value="MFL9841293.1"/>
    <property type="molecule type" value="Genomic_DNA"/>
</dbReference>
<dbReference type="PANTHER" id="PTHR10629:SF52">
    <property type="entry name" value="DNA (CYTOSINE-5)-METHYLTRANSFERASE 1"/>
    <property type="match status" value="1"/>
</dbReference>
<dbReference type="InterPro" id="IPR001525">
    <property type="entry name" value="C5_MeTfrase"/>
</dbReference>
<dbReference type="Proteomes" id="UP001629244">
    <property type="component" value="Unassembled WGS sequence"/>
</dbReference>
<dbReference type="InterPro" id="IPR031303">
    <property type="entry name" value="C5_meth_CS"/>
</dbReference>
<keyword evidence="1 6" id="KW-0489">Methyltransferase</keyword>
<feature type="active site" evidence="6">
    <location>
        <position position="73"/>
    </location>
</feature>
<dbReference type="PRINTS" id="PR00105">
    <property type="entry name" value="C5METTRFRASE"/>
</dbReference>
<keyword evidence="2 6" id="KW-0808">Transferase</keyword>
<dbReference type="PROSITE" id="PS51679">
    <property type="entry name" value="SAM_MT_C5"/>
    <property type="match status" value="1"/>
</dbReference>
<comment type="caution">
    <text evidence="9">The sequence shown here is derived from an EMBL/GenBank/DDBJ whole genome shotgun (WGS) entry which is preliminary data.</text>
</comment>
<evidence type="ECO:0000256" key="2">
    <source>
        <dbReference type="ARBA" id="ARBA00022679"/>
    </source>
</evidence>
<comment type="catalytic activity">
    <reaction evidence="5 8">
        <text>a 2'-deoxycytidine in DNA + S-adenosyl-L-methionine = a 5-methyl-2'-deoxycytidine in DNA + S-adenosyl-L-homocysteine + H(+)</text>
        <dbReference type="Rhea" id="RHEA:13681"/>
        <dbReference type="Rhea" id="RHEA-COMP:11369"/>
        <dbReference type="Rhea" id="RHEA-COMP:11370"/>
        <dbReference type="ChEBI" id="CHEBI:15378"/>
        <dbReference type="ChEBI" id="CHEBI:57856"/>
        <dbReference type="ChEBI" id="CHEBI:59789"/>
        <dbReference type="ChEBI" id="CHEBI:85452"/>
        <dbReference type="ChEBI" id="CHEBI:85454"/>
        <dbReference type="EC" id="2.1.1.37"/>
    </reaction>
</comment>
<reference evidence="9 10" key="1">
    <citation type="submission" date="2024-06" db="EMBL/GenBank/DDBJ databases">
        <authorList>
            <person name="Kaempfer P."/>
            <person name="Viver T."/>
        </authorList>
    </citation>
    <scope>NUCLEOTIDE SEQUENCE [LARGE SCALE GENOMIC DNA]</scope>
    <source>
        <strain evidence="9 10">ST-64</strain>
    </source>
</reference>
<name>A0ABW8YQC8_9SPHN</name>
<dbReference type="SUPFAM" id="SSF53335">
    <property type="entry name" value="S-adenosyl-L-methionine-dependent methyltransferases"/>
    <property type="match status" value="1"/>
</dbReference>
<evidence type="ECO:0000313" key="9">
    <source>
        <dbReference type="EMBL" id="MFL9841293.1"/>
    </source>
</evidence>
<dbReference type="Pfam" id="PF00145">
    <property type="entry name" value="DNA_methylase"/>
    <property type="match status" value="2"/>
</dbReference>
<keyword evidence="3 6" id="KW-0949">S-adenosyl-L-methionine</keyword>
<dbReference type="PROSITE" id="PS00095">
    <property type="entry name" value="C5_MTASE_2"/>
    <property type="match status" value="1"/>
</dbReference>
<dbReference type="NCBIfam" id="TIGR00675">
    <property type="entry name" value="dcm"/>
    <property type="match status" value="1"/>
</dbReference>
<evidence type="ECO:0000256" key="4">
    <source>
        <dbReference type="ARBA" id="ARBA00022747"/>
    </source>
</evidence>
<gene>
    <name evidence="9" type="primary">dcm</name>
    <name evidence="9" type="ORF">ABS767_09985</name>
</gene>
<evidence type="ECO:0000256" key="6">
    <source>
        <dbReference type="PROSITE-ProRule" id="PRU01016"/>
    </source>
</evidence>
<dbReference type="GO" id="GO:0032259">
    <property type="term" value="P:methylation"/>
    <property type="evidence" value="ECO:0007669"/>
    <property type="project" value="UniProtKB-KW"/>
</dbReference>
<protein>
    <recommendedName>
        <fullName evidence="8">Cytosine-specific methyltransferase</fullName>
        <ecNumber evidence="8">2.1.1.37</ecNumber>
    </recommendedName>
</protein>
<evidence type="ECO:0000256" key="1">
    <source>
        <dbReference type="ARBA" id="ARBA00022603"/>
    </source>
</evidence>
<proteinExistence type="inferred from homology"/>
<dbReference type="PANTHER" id="PTHR10629">
    <property type="entry name" value="CYTOSINE-SPECIFIC METHYLTRANSFERASE"/>
    <property type="match status" value="1"/>
</dbReference>
<dbReference type="GO" id="GO:0003886">
    <property type="term" value="F:DNA (cytosine-5-)-methyltransferase activity"/>
    <property type="evidence" value="ECO:0007669"/>
    <property type="project" value="UniProtKB-EC"/>
</dbReference>
<evidence type="ECO:0000256" key="3">
    <source>
        <dbReference type="ARBA" id="ARBA00022691"/>
    </source>
</evidence>
<keyword evidence="4" id="KW-0680">Restriction system</keyword>
<dbReference type="EC" id="2.1.1.37" evidence="8"/>
<keyword evidence="10" id="KW-1185">Reference proteome</keyword>
<dbReference type="Gene3D" id="3.90.120.10">
    <property type="entry name" value="DNA Methylase, subunit A, domain 2"/>
    <property type="match status" value="1"/>
</dbReference>
<evidence type="ECO:0000256" key="7">
    <source>
        <dbReference type="RuleBase" id="RU000416"/>
    </source>
</evidence>
<dbReference type="InterPro" id="IPR018117">
    <property type="entry name" value="C5_DNA_meth_AS"/>
</dbReference>
<sequence>MTPSLRFIDLFAGLGGFHQALSRLGHRCVFASEIDPVLAALYRKNFGIEPVGDIRAEAKNVPAHDILCAGFPCQPFSKAGDQLGFECPQWGDLFDYVVQILKRHKPAYLLIENVPNLMRHKGGQTWTNIENRLRALGYDIDSGKLSPHLFGVPQVRDRAIIVGARKGLQHFAWPEPTHSAEDLDIRSILDEQPSSARPLGSRFLEYLGAWQKLLDALPRDAALPSFPIWAMEFGATYPIVMATPRQRGLSTIRSFKGAFGQSLHGLDDEDVLARLPSYARDDTATFPKWKIDFIRQNRQFYRTHRKVIDAWLPSIRDFAPSFQKLEWNWKAGPRDLWQAIIQFRASGIRIKRPTAAPSLVALTTSQVPVIPWERRYMTMRECARLQSMGELPNLPDSQTAAHKALGNAVNVDVISAVARSLIGPASLSERTPARGLAA</sequence>
<evidence type="ECO:0000256" key="8">
    <source>
        <dbReference type="RuleBase" id="RU000417"/>
    </source>
</evidence>